<dbReference type="PANTHER" id="PTHR11092:SF0">
    <property type="entry name" value="EPIMERASE FAMILY PROTEIN SDR39U1"/>
    <property type="match status" value="1"/>
</dbReference>
<feature type="domain" description="NAD-dependent epimerase/dehydratase" evidence="3">
    <location>
        <begin position="166"/>
        <end position="374"/>
    </location>
</feature>
<dbReference type="EMBL" id="FOIB01000015">
    <property type="protein sequence ID" value="SEU40424.1"/>
    <property type="molecule type" value="Genomic_DNA"/>
</dbReference>
<evidence type="ECO:0000256" key="2">
    <source>
        <dbReference type="ARBA" id="ARBA00009353"/>
    </source>
</evidence>
<dbReference type="EMBL" id="BJXR01000049">
    <property type="protein sequence ID" value="GEN11758.1"/>
    <property type="molecule type" value="Genomic_DNA"/>
</dbReference>
<dbReference type="CDD" id="cd07820">
    <property type="entry name" value="SRPBCC_3"/>
    <property type="match status" value="1"/>
</dbReference>
<dbReference type="SUPFAM" id="SSF55961">
    <property type="entry name" value="Bet v1-like"/>
    <property type="match status" value="1"/>
</dbReference>
<comment type="similarity">
    <text evidence="1">Belongs to the ribosome association toxin RatA family.</text>
</comment>
<dbReference type="InterPro" id="IPR001509">
    <property type="entry name" value="Epimerase_deHydtase"/>
</dbReference>
<dbReference type="Pfam" id="PF01370">
    <property type="entry name" value="Epimerase"/>
    <property type="match status" value="1"/>
</dbReference>
<evidence type="ECO:0000313" key="9">
    <source>
        <dbReference type="Proteomes" id="UP000321514"/>
    </source>
</evidence>
<evidence type="ECO:0000259" key="4">
    <source>
        <dbReference type="Pfam" id="PF03364"/>
    </source>
</evidence>
<evidence type="ECO:0000256" key="1">
    <source>
        <dbReference type="ARBA" id="ARBA00008918"/>
    </source>
</evidence>
<evidence type="ECO:0000313" key="7">
    <source>
        <dbReference type="EMBL" id="SEU40424.1"/>
    </source>
</evidence>
<reference evidence="6 9" key="2">
    <citation type="submission" date="2019-07" db="EMBL/GenBank/DDBJ databases">
        <title>Whole genome shotgun sequence of Myxococcus fulvus NBRC 100333.</title>
        <authorList>
            <person name="Hosoyama A."/>
            <person name="Uohara A."/>
            <person name="Ohji S."/>
            <person name="Ichikawa N."/>
        </authorList>
    </citation>
    <scope>NUCLEOTIDE SEQUENCE [LARGE SCALE GENOMIC DNA]</scope>
    <source>
        <strain evidence="6 9">NBRC 100333</strain>
    </source>
</reference>
<dbReference type="Pfam" id="PF03364">
    <property type="entry name" value="Polyketide_cyc"/>
    <property type="match status" value="1"/>
</dbReference>
<name>A0A511TEZ5_MYXFU</name>
<dbReference type="Proteomes" id="UP000183760">
    <property type="component" value="Unassembled WGS sequence"/>
</dbReference>
<dbReference type="Gene3D" id="3.30.530.20">
    <property type="match status" value="1"/>
</dbReference>
<dbReference type="NCBIfam" id="TIGR01777">
    <property type="entry name" value="yfcH"/>
    <property type="match status" value="1"/>
</dbReference>
<dbReference type="Proteomes" id="UP000321514">
    <property type="component" value="Unassembled WGS sequence"/>
</dbReference>
<comment type="similarity">
    <text evidence="2">Belongs to the NAD(P)-dependent epimerase/dehydratase family. SDR39U1 subfamily.</text>
</comment>
<dbReference type="SUPFAM" id="SSF51735">
    <property type="entry name" value="NAD(P)-binding Rossmann-fold domains"/>
    <property type="match status" value="1"/>
</dbReference>
<dbReference type="InterPro" id="IPR023393">
    <property type="entry name" value="START-like_dom_sf"/>
</dbReference>
<dbReference type="PANTHER" id="PTHR11092">
    <property type="entry name" value="SUGAR NUCLEOTIDE EPIMERASE RELATED"/>
    <property type="match status" value="1"/>
</dbReference>
<gene>
    <name evidence="6" type="ORF">MFU01_67950</name>
    <name evidence="7" type="ORF">SAMN05443572_115119</name>
</gene>
<feature type="domain" description="Coenzyme Q-binding protein COQ10 START" evidence="4">
    <location>
        <begin position="14"/>
        <end position="140"/>
    </location>
</feature>
<dbReference type="InterPro" id="IPR005031">
    <property type="entry name" value="COQ10_START"/>
</dbReference>
<dbReference type="AlphaFoldDB" id="A0A511TEZ5"/>
<dbReference type="Gene3D" id="3.40.50.720">
    <property type="entry name" value="NAD(P)-binding Rossmann-like Domain"/>
    <property type="match status" value="1"/>
</dbReference>
<sequence length="472" mass="50900">MSKSLVFEARSRAPIPATELFAWHAREGALARLTPPWERMELLERSGDGIHTGARVVMRMRMGPIPRRWVAEHTAYVEGSLFQDTQVSGPFSKWVHTHRMWPEPATGSSILEDEIEYALPMGPLGRLFGGGFARHTLERMFAYRHKVTLTDTRRHAAFADQGPLRVAVTGASGLIGSALLPLLTTGGHQVQRLVRGRADASRHEVAWAPDKGQVDTDALEGVDAVVHLAGANVAGKRWSPEYKDAILKSRSEGTLTLSEALAKMKKKPRVLVCAAGSGIYGDRGDEPLTEESAPGTGFLADVCRVWEAATAPAEAAGIRVVHLRIGPVLDARDGALAKMLPAFLAGGGGPIGSGRQWMGWVSMEDILGLIHFSLFTEAARGPINAVAPGAVRQADFARTLGRVLRRPAFLPMPAAVIKTLFGQMGQEALLAGARVLPNAAERLGYAFLFPELEGALRFTLGRTTAGPEFRHG</sequence>
<evidence type="ECO:0000259" key="3">
    <source>
        <dbReference type="Pfam" id="PF01370"/>
    </source>
</evidence>
<dbReference type="RefSeq" id="WP_074959049.1">
    <property type="nucleotide sequence ID" value="NZ_BJXR01000049.1"/>
</dbReference>
<dbReference type="Pfam" id="PF08338">
    <property type="entry name" value="DUF1731"/>
    <property type="match status" value="1"/>
</dbReference>
<protein>
    <submittedName>
        <fullName evidence="6">Uncharacterized protein</fullName>
    </submittedName>
</protein>
<organism evidence="6 9">
    <name type="scientific">Myxococcus fulvus</name>
    <dbReference type="NCBI Taxonomy" id="33"/>
    <lineage>
        <taxon>Bacteria</taxon>
        <taxon>Pseudomonadati</taxon>
        <taxon>Myxococcota</taxon>
        <taxon>Myxococcia</taxon>
        <taxon>Myxococcales</taxon>
        <taxon>Cystobacterineae</taxon>
        <taxon>Myxococcaceae</taxon>
        <taxon>Myxococcus</taxon>
    </lineage>
</organism>
<dbReference type="InterPro" id="IPR036291">
    <property type="entry name" value="NAD(P)-bd_dom_sf"/>
</dbReference>
<reference evidence="7 8" key="1">
    <citation type="submission" date="2016-10" db="EMBL/GenBank/DDBJ databases">
        <authorList>
            <person name="Varghese N."/>
            <person name="Submissions S."/>
        </authorList>
    </citation>
    <scope>NUCLEOTIDE SEQUENCE [LARGE SCALE GENOMIC DNA]</scope>
    <source>
        <strain evidence="7 8">DSM 16525</strain>
    </source>
</reference>
<proteinExistence type="inferred from homology"/>
<evidence type="ECO:0000313" key="8">
    <source>
        <dbReference type="Proteomes" id="UP000183760"/>
    </source>
</evidence>
<evidence type="ECO:0000259" key="5">
    <source>
        <dbReference type="Pfam" id="PF08338"/>
    </source>
</evidence>
<accession>A0A511TEZ5</accession>
<dbReference type="STRING" id="1334629.MFUL124B02_09155"/>
<dbReference type="InterPro" id="IPR013549">
    <property type="entry name" value="DUF1731"/>
</dbReference>
<comment type="caution">
    <text evidence="6">The sequence shown here is derived from an EMBL/GenBank/DDBJ whole genome shotgun (WGS) entry which is preliminary data.</text>
</comment>
<dbReference type="InterPro" id="IPR010099">
    <property type="entry name" value="SDR39U1"/>
</dbReference>
<keyword evidence="8" id="KW-1185">Reference proteome</keyword>
<evidence type="ECO:0000313" key="6">
    <source>
        <dbReference type="EMBL" id="GEN11758.1"/>
    </source>
</evidence>
<dbReference type="OrthoDB" id="9801773at2"/>
<feature type="domain" description="DUF1731" evidence="5">
    <location>
        <begin position="412"/>
        <end position="457"/>
    </location>
</feature>